<keyword evidence="2" id="KW-0805">Transcription regulation</keyword>
<dbReference type="InterPro" id="IPR014284">
    <property type="entry name" value="RNA_pol_sigma-70_dom"/>
</dbReference>
<dbReference type="SUPFAM" id="SSF88659">
    <property type="entry name" value="Sigma3 and sigma4 domains of RNA polymerase sigma factors"/>
    <property type="match status" value="1"/>
</dbReference>
<organism evidence="7 8">
    <name type="scientific">Streptomyces hyderabadensis</name>
    <dbReference type="NCBI Taxonomy" id="598549"/>
    <lineage>
        <taxon>Bacteria</taxon>
        <taxon>Bacillati</taxon>
        <taxon>Actinomycetota</taxon>
        <taxon>Actinomycetes</taxon>
        <taxon>Kitasatosporales</taxon>
        <taxon>Streptomycetaceae</taxon>
        <taxon>Streptomyces</taxon>
    </lineage>
</organism>
<dbReference type="InterPro" id="IPR013249">
    <property type="entry name" value="RNA_pol_sigma70_r4_t2"/>
</dbReference>
<keyword evidence="3" id="KW-0731">Sigma factor</keyword>
<protein>
    <submittedName>
        <fullName evidence="7">Sigma-70 family RNA polymerase sigma factor</fullName>
    </submittedName>
</protein>
<reference evidence="8" key="1">
    <citation type="journal article" date="2019" name="Int. J. Syst. Evol. Microbiol.">
        <title>The Global Catalogue of Microorganisms (GCM) 10K type strain sequencing project: providing services to taxonomists for standard genome sequencing and annotation.</title>
        <authorList>
            <consortium name="The Broad Institute Genomics Platform"/>
            <consortium name="The Broad Institute Genome Sequencing Center for Infectious Disease"/>
            <person name="Wu L."/>
            <person name="Ma J."/>
        </authorList>
    </citation>
    <scope>NUCLEOTIDE SEQUENCE [LARGE SCALE GENOMIC DNA]</scope>
    <source>
        <strain evidence="8">JCM 17657</strain>
    </source>
</reference>
<dbReference type="RefSeq" id="WP_345606661.1">
    <property type="nucleotide sequence ID" value="NZ_BAABIV010000037.1"/>
</dbReference>
<dbReference type="InterPro" id="IPR013325">
    <property type="entry name" value="RNA_pol_sigma_r2"/>
</dbReference>
<evidence type="ECO:0000259" key="6">
    <source>
        <dbReference type="Pfam" id="PF08281"/>
    </source>
</evidence>
<dbReference type="Gene3D" id="1.10.10.10">
    <property type="entry name" value="Winged helix-like DNA-binding domain superfamily/Winged helix DNA-binding domain"/>
    <property type="match status" value="1"/>
</dbReference>
<dbReference type="InterPro" id="IPR036388">
    <property type="entry name" value="WH-like_DNA-bd_sf"/>
</dbReference>
<dbReference type="Pfam" id="PF08281">
    <property type="entry name" value="Sigma70_r4_2"/>
    <property type="match status" value="1"/>
</dbReference>
<dbReference type="Pfam" id="PF04542">
    <property type="entry name" value="Sigma70_r2"/>
    <property type="match status" value="1"/>
</dbReference>
<evidence type="ECO:0000256" key="3">
    <source>
        <dbReference type="ARBA" id="ARBA00023082"/>
    </source>
</evidence>
<proteinExistence type="inferred from homology"/>
<dbReference type="PANTHER" id="PTHR43133">
    <property type="entry name" value="RNA POLYMERASE ECF-TYPE SIGMA FACTO"/>
    <property type="match status" value="1"/>
</dbReference>
<evidence type="ECO:0000256" key="1">
    <source>
        <dbReference type="ARBA" id="ARBA00010641"/>
    </source>
</evidence>
<sequence>MSPALPAVTDETVTAWALAAAGGDSEAVDRFVRALQHDVLRYVAYLADDAQAADDLAQDTFLRALTALHRFEGRSSARVWLLSIARRAVADSLRGVARRPRTESTGDWQDAVERAQPAGLPGFDDGVALMHLVDTLPRDRREAFLLTQVYGLPYADAAEVARCPVGTIRSRVARARSSLAETLAAEEPDTGRRFVPAVA</sequence>
<comment type="caution">
    <text evidence="7">The sequence shown here is derived from an EMBL/GenBank/DDBJ whole genome shotgun (WGS) entry which is preliminary data.</text>
</comment>
<feature type="domain" description="RNA polymerase sigma-70 region 2" evidence="5">
    <location>
        <begin position="31"/>
        <end position="98"/>
    </location>
</feature>
<dbReference type="PANTHER" id="PTHR43133:SF61">
    <property type="entry name" value="ECF RNA POLYMERASE SIGMA FACTOR SIGC"/>
    <property type="match status" value="1"/>
</dbReference>
<dbReference type="InterPro" id="IPR007627">
    <property type="entry name" value="RNA_pol_sigma70_r2"/>
</dbReference>
<evidence type="ECO:0000256" key="4">
    <source>
        <dbReference type="ARBA" id="ARBA00023163"/>
    </source>
</evidence>
<dbReference type="NCBIfam" id="TIGR02937">
    <property type="entry name" value="sigma70-ECF"/>
    <property type="match status" value="1"/>
</dbReference>
<evidence type="ECO:0000313" key="7">
    <source>
        <dbReference type="EMBL" id="GAA5012869.1"/>
    </source>
</evidence>
<dbReference type="SUPFAM" id="SSF88946">
    <property type="entry name" value="Sigma2 domain of RNA polymerase sigma factors"/>
    <property type="match status" value="1"/>
</dbReference>
<dbReference type="Proteomes" id="UP001500610">
    <property type="component" value="Unassembled WGS sequence"/>
</dbReference>
<accession>A0ABP9IYK4</accession>
<gene>
    <name evidence="7" type="ORF">GCM10023257_70710</name>
</gene>
<evidence type="ECO:0000259" key="5">
    <source>
        <dbReference type="Pfam" id="PF04542"/>
    </source>
</evidence>
<dbReference type="InterPro" id="IPR013324">
    <property type="entry name" value="RNA_pol_sigma_r3/r4-like"/>
</dbReference>
<name>A0ABP9IYK4_9ACTN</name>
<dbReference type="InterPro" id="IPR039425">
    <property type="entry name" value="RNA_pol_sigma-70-like"/>
</dbReference>
<dbReference type="Gene3D" id="1.10.1740.10">
    <property type="match status" value="1"/>
</dbReference>
<evidence type="ECO:0000256" key="2">
    <source>
        <dbReference type="ARBA" id="ARBA00023015"/>
    </source>
</evidence>
<keyword evidence="4" id="KW-0804">Transcription</keyword>
<dbReference type="CDD" id="cd06171">
    <property type="entry name" value="Sigma70_r4"/>
    <property type="match status" value="1"/>
</dbReference>
<feature type="domain" description="RNA polymerase sigma factor 70 region 4 type 2" evidence="6">
    <location>
        <begin position="128"/>
        <end position="179"/>
    </location>
</feature>
<evidence type="ECO:0000313" key="8">
    <source>
        <dbReference type="Proteomes" id="UP001500610"/>
    </source>
</evidence>
<comment type="similarity">
    <text evidence="1">Belongs to the sigma-70 factor family. ECF subfamily.</text>
</comment>
<keyword evidence="8" id="KW-1185">Reference proteome</keyword>
<dbReference type="EMBL" id="BAABIV010000037">
    <property type="protein sequence ID" value="GAA5012869.1"/>
    <property type="molecule type" value="Genomic_DNA"/>
</dbReference>